<dbReference type="RefSeq" id="WP_094543643.1">
    <property type="nucleotide sequence ID" value="NZ_JBHEEM010000015.1"/>
</dbReference>
<keyword evidence="2" id="KW-1185">Reference proteome</keyword>
<accession>A0A256GGT1</accession>
<evidence type="ECO:0000313" key="1">
    <source>
        <dbReference type="EMBL" id="OYR26208.1"/>
    </source>
</evidence>
<dbReference type="AlphaFoldDB" id="A0A256GGT1"/>
<dbReference type="EMBL" id="NNRM01000020">
    <property type="protein sequence ID" value="OYR26208.1"/>
    <property type="molecule type" value="Genomic_DNA"/>
</dbReference>
<gene>
    <name evidence="1" type="ORF">CEV34_2492</name>
</gene>
<dbReference type="Proteomes" id="UP000216188">
    <property type="component" value="Unassembled WGS sequence"/>
</dbReference>
<name>A0A256GGT1_9HYPH</name>
<evidence type="ECO:0000313" key="2">
    <source>
        <dbReference type="Proteomes" id="UP000216188"/>
    </source>
</evidence>
<protein>
    <submittedName>
        <fullName evidence="1">Uncharacterized protein</fullName>
    </submittedName>
</protein>
<sequence length="64" mass="7041">MNGPERDGNYPDRGTDCQKHVMAKLIAALDEATLAGWTRLEAAEAIMRVAIALDSGERRRSPED</sequence>
<reference evidence="1 2" key="1">
    <citation type="submission" date="2017-07" db="EMBL/GenBank/DDBJ databases">
        <title>Phylogenetic study on the rhizospheric bacterium Ochrobactrum sp. A44.</title>
        <authorList>
            <person name="Krzyzanowska D.M."/>
            <person name="Ossowicki A."/>
            <person name="Rajewska M."/>
            <person name="Maciag T."/>
            <person name="Kaczynski Z."/>
            <person name="Czerwicka M."/>
            <person name="Jafra S."/>
        </authorList>
    </citation>
    <scope>NUCLEOTIDE SEQUENCE [LARGE SCALE GENOMIC DNA]</scope>
    <source>
        <strain evidence="1 2">CCUG 30717</strain>
    </source>
</reference>
<organism evidence="1 2">
    <name type="scientific">Brucella pseudogrignonensis</name>
    <dbReference type="NCBI Taxonomy" id="419475"/>
    <lineage>
        <taxon>Bacteria</taxon>
        <taxon>Pseudomonadati</taxon>
        <taxon>Pseudomonadota</taxon>
        <taxon>Alphaproteobacteria</taxon>
        <taxon>Hyphomicrobiales</taxon>
        <taxon>Brucellaceae</taxon>
        <taxon>Brucella/Ochrobactrum group</taxon>
        <taxon>Brucella</taxon>
    </lineage>
</organism>
<proteinExistence type="predicted"/>
<comment type="caution">
    <text evidence="1">The sequence shown here is derived from an EMBL/GenBank/DDBJ whole genome shotgun (WGS) entry which is preliminary data.</text>
</comment>